<dbReference type="EnsemblPlants" id="AVESA.00010b.r2.4DG0743980.1">
    <property type="protein sequence ID" value="AVESA.00010b.r2.4DG0743980.1.CDS"/>
    <property type="gene ID" value="AVESA.00010b.r2.4DG0743980"/>
</dbReference>
<dbReference type="Proteomes" id="UP001732700">
    <property type="component" value="Chromosome 4D"/>
</dbReference>
<name>A0ACD5X5Y8_AVESA</name>
<protein>
    <submittedName>
        <fullName evidence="1">Uncharacterized protein</fullName>
    </submittedName>
</protein>
<sequence length="308" mass="33739">MAAGRRLSELLQEQQEPFLVEAANIIRLRRGRGSGGGGGGGACCPVAACRRLLRLCNHGFKKRRGAAAGGSGIGGLRSALGKVLCGNAVRSVLRWENLGGGCLAGDREFRRLRRRSAGDSGECDARAMDFGDDAEYGRARWEADMEVDCSRQLSPVSVLELHSDDESPAHSRWEEDEKPSTSGSSPSPPSEGFHGPTSPCFTYNIHDDNTKARAMETEEEDEEDTVRNHDDKSIEAQISAWERIAGDISRIPGMVEADLSQYVQQWRGLKPEVREIGARIETLIFEDIRRETVCDMLASRWALASTSC</sequence>
<organism evidence="1 2">
    <name type="scientific">Avena sativa</name>
    <name type="common">Oat</name>
    <dbReference type="NCBI Taxonomy" id="4498"/>
    <lineage>
        <taxon>Eukaryota</taxon>
        <taxon>Viridiplantae</taxon>
        <taxon>Streptophyta</taxon>
        <taxon>Embryophyta</taxon>
        <taxon>Tracheophyta</taxon>
        <taxon>Spermatophyta</taxon>
        <taxon>Magnoliopsida</taxon>
        <taxon>Liliopsida</taxon>
        <taxon>Poales</taxon>
        <taxon>Poaceae</taxon>
        <taxon>BOP clade</taxon>
        <taxon>Pooideae</taxon>
        <taxon>Poodae</taxon>
        <taxon>Poeae</taxon>
        <taxon>Poeae Chloroplast Group 1 (Aveneae type)</taxon>
        <taxon>Aveninae</taxon>
        <taxon>Avena</taxon>
    </lineage>
</organism>
<reference evidence="1" key="2">
    <citation type="submission" date="2025-09" db="UniProtKB">
        <authorList>
            <consortium name="EnsemblPlants"/>
        </authorList>
    </citation>
    <scope>IDENTIFICATION</scope>
</reference>
<keyword evidence="2" id="KW-1185">Reference proteome</keyword>
<evidence type="ECO:0000313" key="2">
    <source>
        <dbReference type="Proteomes" id="UP001732700"/>
    </source>
</evidence>
<reference evidence="1" key="1">
    <citation type="submission" date="2021-05" db="EMBL/GenBank/DDBJ databases">
        <authorList>
            <person name="Scholz U."/>
            <person name="Mascher M."/>
            <person name="Fiebig A."/>
        </authorList>
    </citation>
    <scope>NUCLEOTIDE SEQUENCE [LARGE SCALE GENOMIC DNA]</scope>
</reference>
<evidence type="ECO:0000313" key="1">
    <source>
        <dbReference type="EnsemblPlants" id="AVESA.00010b.r2.4DG0743980.1.CDS"/>
    </source>
</evidence>
<accession>A0ACD5X5Y8</accession>
<proteinExistence type="predicted"/>